<evidence type="ECO:0000256" key="13">
    <source>
        <dbReference type="SAM" id="Phobius"/>
    </source>
</evidence>
<feature type="transmembrane region" description="Helical" evidence="13">
    <location>
        <begin position="481"/>
        <end position="503"/>
    </location>
</feature>
<evidence type="ECO:0000256" key="7">
    <source>
        <dbReference type="ARBA" id="ARBA00022753"/>
    </source>
</evidence>
<comment type="caution">
    <text evidence="15">The sequence shown here is derived from an EMBL/GenBank/DDBJ whole genome shotgun (WGS) entry which is preliminary data.</text>
</comment>
<keyword evidence="6 13" id="KW-0812">Transmembrane</keyword>
<dbReference type="GO" id="GO:0046856">
    <property type="term" value="P:phosphatidylinositol dephosphorylation"/>
    <property type="evidence" value="ECO:0007669"/>
    <property type="project" value="InterPro"/>
</dbReference>
<evidence type="ECO:0000256" key="11">
    <source>
        <dbReference type="ARBA" id="ARBA00023228"/>
    </source>
</evidence>
<evidence type="ECO:0000313" key="16">
    <source>
        <dbReference type="Proteomes" id="UP000646548"/>
    </source>
</evidence>
<dbReference type="AlphaFoldDB" id="A0A834BYL8"/>
<accession>A0A834BYL8</accession>
<evidence type="ECO:0000256" key="2">
    <source>
        <dbReference type="ARBA" id="ARBA00004107"/>
    </source>
</evidence>
<evidence type="ECO:0000259" key="14">
    <source>
        <dbReference type="Pfam" id="PF18201"/>
    </source>
</evidence>
<dbReference type="Pfam" id="PF18201">
    <property type="entry name" value="PIH1_CS"/>
    <property type="match status" value="1"/>
</dbReference>
<dbReference type="GO" id="GO:0005765">
    <property type="term" value="C:lysosomal membrane"/>
    <property type="evidence" value="ECO:0007669"/>
    <property type="project" value="UniProtKB-SubCell"/>
</dbReference>
<evidence type="ECO:0000313" key="15">
    <source>
        <dbReference type="EMBL" id="KAF6717954.1"/>
    </source>
</evidence>
<evidence type="ECO:0000256" key="9">
    <source>
        <dbReference type="ARBA" id="ARBA00022989"/>
    </source>
</evidence>
<evidence type="ECO:0000256" key="5">
    <source>
        <dbReference type="ARBA" id="ARBA00012936"/>
    </source>
</evidence>
<dbReference type="PANTHER" id="PTHR21014:SF2">
    <property type="entry name" value="TYPE 1 PHOSPHATIDYLINOSITOL 4,5-BISPHOSPHATE 4-PHOSPHATASE"/>
    <property type="match status" value="1"/>
</dbReference>
<dbReference type="InterPro" id="IPR019178">
    <property type="entry name" value="PtdIns-P2-Ptase"/>
</dbReference>
<dbReference type="EMBL" id="WKFB01000784">
    <property type="protein sequence ID" value="KAF6717954.1"/>
    <property type="molecule type" value="Genomic_DNA"/>
</dbReference>
<organism evidence="15 16">
    <name type="scientific">Oryzias melastigma</name>
    <name type="common">Marine medaka</name>
    <dbReference type="NCBI Taxonomy" id="30732"/>
    <lineage>
        <taxon>Eukaryota</taxon>
        <taxon>Metazoa</taxon>
        <taxon>Chordata</taxon>
        <taxon>Craniata</taxon>
        <taxon>Vertebrata</taxon>
        <taxon>Euteleostomi</taxon>
        <taxon>Actinopterygii</taxon>
        <taxon>Neopterygii</taxon>
        <taxon>Teleostei</taxon>
        <taxon>Neoteleostei</taxon>
        <taxon>Acanthomorphata</taxon>
        <taxon>Ovalentaria</taxon>
        <taxon>Atherinomorphae</taxon>
        <taxon>Beloniformes</taxon>
        <taxon>Adrianichthyidae</taxon>
        <taxon>Oryziinae</taxon>
        <taxon>Oryzias</taxon>
    </lineage>
</organism>
<name>A0A834BYL8_ORYME</name>
<evidence type="ECO:0000256" key="1">
    <source>
        <dbReference type="ARBA" id="ARBA00001261"/>
    </source>
</evidence>
<dbReference type="EC" id="3.1.3.78" evidence="5"/>
<dbReference type="InterPro" id="IPR041442">
    <property type="entry name" value="PIH1D1/2/3_CS-like"/>
</dbReference>
<keyword evidence="7" id="KW-0967">Endosome</keyword>
<evidence type="ECO:0000256" key="10">
    <source>
        <dbReference type="ARBA" id="ARBA00023136"/>
    </source>
</evidence>
<dbReference type="GO" id="GO:0034597">
    <property type="term" value="F:phosphatidylinositol-4,5-bisphosphate 4-phosphatase activity"/>
    <property type="evidence" value="ECO:0007669"/>
    <property type="project" value="UniProtKB-EC"/>
</dbReference>
<keyword evidence="11" id="KW-0458">Lysosome</keyword>
<protein>
    <recommendedName>
        <fullName evidence="5">phosphatidylinositol-4,5-bisphosphate 4-phosphatase</fullName>
        <ecNumber evidence="5">3.1.3.78</ecNumber>
    </recommendedName>
</protein>
<dbReference type="Pfam" id="PF09788">
    <property type="entry name" value="Tmemb_55A"/>
    <property type="match status" value="1"/>
</dbReference>
<gene>
    <name evidence="15" type="ORF">FQA47_024610</name>
</gene>
<dbReference type="PANTHER" id="PTHR21014">
    <property type="entry name" value="PHOSPHATIDYLINOSITOL-4,5-BISPHOSPHATE 4-PHOSPHATASE"/>
    <property type="match status" value="1"/>
</dbReference>
<evidence type="ECO:0000256" key="4">
    <source>
        <dbReference type="ARBA" id="ARBA00008511"/>
    </source>
</evidence>
<feature type="compositionally biased region" description="Basic and acidic residues" evidence="12">
    <location>
        <begin position="52"/>
        <end position="67"/>
    </location>
</feature>
<proteinExistence type="inferred from homology"/>
<keyword evidence="9 13" id="KW-1133">Transmembrane helix</keyword>
<evidence type="ECO:0000256" key="12">
    <source>
        <dbReference type="SAM" id="MobiDB-lite"/>
    </source>
</evidence>
<keyword evidence="10 13" id="KW-0472">Membrane</keyword>
<reference evidence="15" key="1">
    <citation type="journal article" name="BMC Genomics">
        <title>Long-read sequencing and de novo genome assembly of marine medaka (Oryzias melastigma).</title>
        <authorList>
            <person name="Liang P."/>
            <person name="Saqib H.S.A."/>
            <person name="Ni X."/>
            <person name="Shen Y."/>
        </authorList>
    </citation>
    <scope>NUCLEOTIDE SEQUENCE</scope>
    <source>
        <strain evidence="15">Bigg-433</strain>
    </source>
</reference>
<dbReference type="GO" id="GO:0030670">
    <property type="term" value="C:phagocytic vesicle membrane"/>
    <property type="evidence" value="ECO:0007669"/>
    <property type="project" value="TreeGrafter"/>
</dbReference>
<comment type="catalytic activity">
    <reaction evidence="1">
        <text>a 1,2-diacyl-sn-glycero-3-phospho-(1D-myo-inositol-4,5-bisphosphate) + H2O = a 1,2-diacyl-sn-glycero-3-phospho-(1D-myo-inositol-5-phosphate) + phosphate</text>
        <dbReference type="Rhea" id="RHEA:25674"/>
        <dbReference type="ChEBI" id="CHEBI:15377"/>
        <dbReference type="ChEBI" id="CHEBI:43474"/>
        <dbReference type="ChEBI" id="CHEBI:57795"/>
        <dbReference type="ChEBI" id="CHEBI:58456"/>
        <dbReference type="EC" id="3.1.3.78"/>
    </reaction>
</comment>
<evidence type="ECO:0000256" key="3">
    <source>
        <dbReference type="ARBA" id="ARBA00004155"/>
    </source>
</evidence>
<comment type="subcellular location">
    <subcellularLocation>
        <location evidence="2">Late endosome membrane</location>
        <topology evidence="2">Multi-pass membrane protein</topology>
    </subcellularLocation>
    <subcellularLocation>
        <location evidence="3">Lysosome membrane</location>
        <topology evidence="3">Multi-pass membrane protein</topology>
    </subcellularLocation>
</comment>
<dbReference type="GO" id="GO:0031902">
    <property type="term" value="C:late endosome membrane"/>
    <property type="evidence" value="ECO:0007669"/>
    <property type="project" value="UniProtKB-SubCell"/>
</dbReference>
<dbReference type="Proteomes" id="UP000646548">
    <property type="component" value="Unassembled WGS sequence"/>
</dbReference>
<feature type="transmembrane region" description="Helical" evidence="13">
    <location>
        <begin position="453"/>
        <end position="475"/>
    </location>
</feature>
<sequence>MDYVGLSSGETLRALSALLSRTQDDEEEGEDCGKVTPSAQLGPGQIGPPPQKHKEELSASTEKNSKDIWNEEEVAEGSPFIDFADPRPQPEYEIILKQSVGTEDVFFGLSRKDPSSMCCEALLVKIKLPDTRATDVILDVKEKFLDLRTQKHKLGLHLPHPVHAEDSRAQFFSEREELQSVSGHDGQHERSRALGASRLCSATPPCTATASAASVVVRSCDACISDTTIQHRIGLQPRSRSPPPRLAVGMADGERSPLLSDLGDGALGSGNGGVSPNTAFVPNKPESFPPFPSPTQPSVLLGEDPPPYSPLTSPESGSAPVISCRVCQSLISVEGKVHQHVVKCGVCNEATPIKNAPAGKKYVRCPCNCLLICKVTSQRIACPRPYCKRIINLGPVHPGPASPDPQPAGARVSCGHCSNTFLWTEFTDRTLARCPHCRKVSSIGQRYPRRRSLWCFLLCLLFSVSTAGLMAGTWVKAQTYQGIYASWAVMLLLVLVTLVRAFYWACMRVSQPLQSFT</sequence>
<keyword evidence="8" id="KW-0378">Hydrolase</keyword>
<evidence type="ECO:0000256" key="8">
    <source>
        <dbReference type="ARBA" id="ARBA00022801"/>
    </source>
</evidence>
<evidence type="ECO:0000256" key="6">
    <source>
        <dbReference type="ARBA" id="ARBA00022692"/>
    </source>
</evidence>
<comment type="similarity">
    <text evidence="4">Belongs to the PIH1 family.</text>
</comment>
<feature type="region of interest" description="Disordered" evidence="12">
    <location>
        <begin position="18"/>
        <end position="67"/>
    </location>
</feature>
<feature type="region of interest" description="Disordered" evidence="12">
    <location>
        <begin position="267"/>
        <end position="297"/>
    </location>
</feature>
<feature type="domain" description="PIH1D1/2/3 CS-like" evidence="14">
    <location>
        <begin position="89"/>
        <end position="178"/>
    </location>
</feature>
<dbReference type="GO" id="GO:0005886">
    <property type="term" value="C:plasma membrane"/>
    <property type="evidence" value="ECO:0007669"/>
    <property type="project" value="TreeGrafter"/>
</dbReference>